<feature type="compositionally biased region" description="Low complexity" evidence="1">
    <location>
        <begin position="36"/>
        <end position="48"/>
    </location>
</feature>
<dbReference type="AlphaFoldDB" id="A0A4R9BRK0"/>
<name>A0A4R9BRK0_9MICO</name>
<gene>
    <name evidence="2" type="ORF">E3T61_11190</name>
</gene>
<dbReference type="EMBL" id="SOHM01000025">
    <property type="protein sequence ID" value="TFD89466.1"/>
    <property type="molecule type" value="Genomic_DNA"/>
</dbReference>
<feature type="region of interest" description="Disordered" evidence="1">
    <location>
        <begin position="212"/>
        <end position="240"/>
    </location>
</feature>
<proteinExistence type="predicted"/>
<dbReference type="OrthoDB" id="5113730at2"/>
<dbReference type="RefSeq" id="WP_134640928.1">
    <property type="nucleotide sequence ID" value="NZ_SOHM01000025.1"/>
</dbReference>
<comment type="caution">
    <text evidence="2">The sequence shown here is derived from an EMBL/GenBank/DDBJ whole genome shotgun (WGS) entry which is preliminary data.</text>
</comment>
<evidence type="ECO:0000256" key="1">
    <source>
        <dbReference type="SAM" id="MobiDB-lite"/>
    </source>
</evidence>
<feature type="region of interest" description="Disordered" evidence="1">
    <location>
        <begin position="1"/>
        <end position="54"/>
    </location>
</feature>
<evidence type="ECO:0000313" key="2">
    <source>
        <dbReference type="EMBL" id="TFD89466.1"/>
    </source>
</evidence>
<feature type="compositionally biased region" description="Pro residues" evidence="1">
    <location>
        <begin position="21"/>
        <end position="31"/>
    </location>
</feature>
<sequence>MSNPDQATPPTPDDDHYSPESAPPGNTPAPVDPVQAGSAESTAAEPAEPYVPNPTLDELVCTELARRTALIAAEARAIAHAQARQAEFLVELQCWSEDPQVSSRLHGNPESIRLADVNAATLTEDQARAAFYGRWEDREVARRTIVSETACLLRMHERTVEHLMEQSLWLLSAPATFNALSSGEISYRHATVLIDQMRTLPTEDQEAFEEKVLPDAKRLPVAGSRTGPAGSGKGCTRNPS</sequence>
<evidence type="ECO:0000313" key="3">
    <source>
        <dbReference type="Proteomes" id="UP000298468"/>
    </source>
</evidence>
<evidence type="ECO:0008006" key="4">
    <source>
        <dbReference type="Google" id="ProtNLM"/>
    </source>
</evidence>
<protein>
    <recommendedName>
        <fullName evidence="4">DUF222 domain-containing protein</fullName>
    </recommendedName>
</protein>
<accession>A0A4R9BRK0</accession>
<dbReference type="Proteomes" id="UP000298468">
    <property type="component" value="Unassembled WGS sequence"/>
</dbReference>
<keyword evidence="3" id="KW-1185">Reference proteome</keyword>
<reference evidence="2 3" key="1">
    <citation type="submission" date="2019-03" db="EMBL/GenBank/DDBJ databases">
        <title>Genomics of glacier-inhabiting Cryobacterium strains.</title>
        <authorList>
            <person name="Liu Q."/>
            <person name="Xin Y.-H."/>
        </authorList>
    </citation>
    <scope>NUCLEOTIDE SEQUENCE [LARGE SCALE GENOMIC DNA]</scope>
    <source>
        <strain evidence="2 3">Sr59</strain>
    </source>
</reference>
<organism evidence="2 3">
    <name type="scientific">Cryobacterium lactosi</name>
    <dbReference type="NCBI Taxonomy" id="1259202"/>
    <lineage>
        <taxon>Bacteria</taxon>
        <taxon>Bacillati</taxon>
        <taxon>Actinomycetota</taxon>
        <taxon>Actinomycetes</taxon>
        <taxon>Micrococcales</taxon>
        <taxon>Microbacteriaceae</taxon>
        <taxon>Cryobacterium</taxon>
    </lineage>
</organism>